<evidence type="ECO:0000256" key="11">
    <source>
        <dbReference type="ARBA" id="ARBA00049209"/>
    </source>
</evidence>
<dbReference type="PANTHER" id="PTHR12592:SF0">
    <property type="entry name" value="ATP-DEPENDENT (S)-NAD(P)H-HYDRATE DEHYDRATASE"/>
    <property type="match status" value="1"/>
</dbReference>
<dbReference type="GO" id="GO:0046496">
    <property type="term" value="P:nicotinamide nucleotide metabolic process"/>
    <property type="evidence" value="ECO:0007669"/>
    <property type="project" value="UniProtKB-UniRule"/>
</dbReference>
<accession>A0A8J3AG10</accession>
<dbReference type="EC" id="4.2.1.136" evidence="12"/>
<keyword evidence="7 12" id="KW-0520">NAD</keyword>
<dbReference type="NCBIfam" id="TIGR00197">
    <property type="entry name" value="yjeF_nterm"/>
    <property type="match status" value="1"/>
</dbReference>
<keyword evidence="5 12" id="KW-0067">ATP-binding</keyword>
<feature type="binding site" evidence="12">
    <location>
        <position position="445"/>
    </location>
    <ligand>
        <name>(6S)-NADPHX</name>
        <dbReference type="ChEBI" id="CHEBI:64076"/>
    </ligand>
</feature>
<dbReference type="PROSITE" id="PS51385">
    <property type="entry name" value="YJEF_N"/>
    <property type="match status" value="1"/>
</dbReference>
<evidence type="ECO:0000256" key="5">
    <source>
        <dbReference type="ARBA" id="ARBA00022840"/>
    </source>
</evidence>
<evidence type="ECO:0000259" key="13">
    <source>
        <dbReference type="PROSITE" id="PS51383"/>
    </source>
</evidence>
<evidence type="ECO:0000256" key="1">
    <source>
        <dbReference type="ARBA" id="ARBA00001958"/>
    </source>
</evidence>
<comment type="caution">
    <text evidence="12">Lacks conserved residue(s) required for the propagation of feature annotation.</text>
</comment>
<dbReference type="Pfam" id="PF03853">
    <property type="entry name" value="YjeF_N"/>
    <property type="match status" value="1"/>
</dbReference>
<evidence type="ECO:0000256" key="6">
    <source>
        <dbReference type="ARBA" id="ARBA00022857"/>
    </source>
</evidence>
<feature type="domain" description="YjeF N-terminal" evidence="14">
    <location>
        <begin position="52"/>
        <end position="265"/>
    </location>
</feature>
<comment type="cofactor">
    <cofactor evidence="12">
        <name>Mg(2+)</name>
        <dbReference type="ChEBI" id="CHEBI:18420"/>
    </cofactor>
</comment>
<comment type="catalytic activity">
    <reaction evidence="11 12">
        <text>(6S)-NADPHX + ADP = AMP + phosphate + NADPH + H(+)</text>
        <dbReference type="Rhea" id="RHEA:32235"/>
        <dbReference type="ChEBI" id="CHEBI:15378"/>
        <dbReference type="ChEBI" id="CHEBI:43474"/>
        <dbReference type="ChEBI" id="CHEBI:57783"/>
        <dbReference type="ChEBI" id="CHEBI:64076"/>
        <dbReference type="ChEBI" id="CHEBI:456215"/>
        <dbReference type="ChEBI" id="CHEBI:456216"/>
        <dbReference type="EC" id="4.2.1.136"/>
    </reaction>
</comment>
<name>A0A8J3AG10_9BIFI</name>
<comment type="similarity">
    <text evidence="3">In the C-terminal section; belongs to the NnrD/CARKD family.</text>
</comment>
<comment type="catalytic activity">
    <reaction evidence="10 12">
        <text>(6S)-NADHX + ADP = AMP + phosphate + NADH + H(+)</text>
        <dbReference type="Rhea" id="RHEA:32223"/>
        <dbReference type="ChEBI" id="CHEBI:15378"/>
        <dbReference type="ChEBI" id="CHEBI:43474"/>
        <dbReference type="ChEBI" id="CHEBI:57945"/>
        <dbReference type="ChEBI" id="CHEBI:64074"/>
        <dbReference type="ChEBI" id="CHEBI:456215"/>
        <dbReference type="ChEBI" id="CHEBI:456216"/>
        <dbReference type="EC" id="4.2.1.136"/>
    </reaction>
</comment>
<reference evidence="15" key="1">
    <citation type="journal article" date="2014" name="Int. J. Syst. Evol. Microbiol.">
        <title>Complete genome sequence of Corynebacterium casei LMG S-19264T (=DSM 44701T), isolated from a smear-ripened cheese.</title>
        <authorList>
            <consortium name="US DOE Joint Genome Institute (JGI-PGF)"/>
            <person name="Walter F."/>
            <person name="Albersmeier A."/>
            <person name="Kalinowski J."/>
            <person name="Ruckert C."/>
        </authorList>
    </citation>
    <scope>NUCLEOTIDE SEQUENCE</scope>
    <source>
        <strain evidence="15">CCM 8606</strain>
    </source>
</reference>
<dbReference type="GO" id="GO:0052856">
    <property type="term" value="F:NAD(P)HX epimerase activity"/>
    <property type="evidence" value="ECO:0007669"/>
    <property type="project" value="TreeGrafter"/>
</dbReference>
<feature type="binding site" evidence="12">
    <location>
        <position position="527"/>
    </location>
    <ligand>
        <name>AMP</name>
        <dbReference type="ChEBI" id="CHEBI:456215"/>
    </ligand>
</feature>
<organism evidence="15 16">
    <name type="scientific">Galliscardovia ingluviei</name>
    <dbReference type="NCBI Taxonomy" id="1769422"/>
    <lineage>
        <taxon>Bacteria</taxon>
        <taxon>Bacillati</taxon>
        <taxon>Actinomycetota</taxon>
        <taxon>Actinomycetes</taxon>
        <taxon>Bifidobacteriales</taxon>
        <taxon>Bifidobacteriaceae</taxon>
        <taxon>Galliscardovia</taxon>
    </lineage>
</organism>
<reference evidence="15" key="2">
    <citation type="submission" date="2020-09" db="EMBL/GenBank/DDBJ databases">
        <authorList>
            <person name="Sun Q."/>
            <person name="Sedlacek I."/>
        </authorList>
    </citation>
    <scope>NUCLEOTIDE SEQUENCE</scope>
    <source>
        <strain evidence="15">CCM 8606</strain>
    </source>
</reference>
<dbReference type="AlphaFoldDB" id="A0A8J3AG10"/>
<feature type="binding site" evidence="12">
    <location>
        <position position="306"/>
    </location>
    <ligand>
        <name>(6S)-NADPHX</name>
        <dbReference type="ChEBI" id="CHEBI:64076"/>
    </ligand>
</feature>
<comment type="caution">
    <text evidence="15">The sequence shown here is derived from an EMBL/GenBank/DDBJ whole genome shotgun (WGS) entry which is preliminary data.</text>
</comment>
<dbReference type="EMBL" id="BMDH01000001">
    <property type="protein sequence ID" value="GGI12608.1"/>
    <property type="molecule type" value="Genomic_DNA"/>
</dbReference>
<keyword evidence="4 12" id="KW-0547">Nucleotide-binding</keyword>
<feature type="binding site" evidence="12">
    <location>
        <begin position="494"/>
        <end position="498"/>
    </location>
    <ligand>
        <name>AMP</name>
        <dbReference type="ChEBI" id="CHEBI:456215"/>
    </ligand>
</feature>
<comment type="similarity">
    <text evidence="12">Belongs to the NnrD/CARKD family.</text>
</comment>
<comment type="subunit">
    <text evidence="12">Homotetramer.</text>
</comment>
<evidence type="ECO:0000256" key="2">
    <source>
        <dbReference type="ARBA" id="ARBA00006001"/>
    </source>
</evidence>
<sequence>MSFSAARAAYQRLYAGVPSSQYRNTGNIANTDQSASNTDMLLTHAAWNVKHVRAMEQPLLEAGRPLMAQAAHCIAQSAVALLQSRGIRLEQARIIAAIGGGNNGGDGLFAASELRTLGATVTLVCTSDAPHAQGLAAAQQAGCDCITLHTDQDIAQVLTTICDADVIIDALAGIGIKGSLRGVTGNLVQQLREAQYTAQHFPAVLAVDTPSGVGVDDGSCDGPILDATLTVACGVLKPCHLLPPAAYVCGDIIVADLDFDLTLSDPSVVHADLVAHWCMSPTRFDDSKYSRGVAGLVTGSVAYLGAALLSVRAASRAGVGMVRYCGPEHVRAMLLAQVPEAVLGSGTASAWVVGSGVPDSRHSQNSVGDEQQRQAIATLLQEYCALGQTDHEAQQSHTEQMPAEQLPVEPSYMAQPIRPMVIDAGALDLIDPHTQQLSHTIVTPHAAECARLLNTLQSQSSAQLTQVSVHDVLNHPVASALQLWQTTGATVLLKGAHTVIVGGPREQEPTIIVADNACSWMATAGSGDVLAGLTGAICASASEWIARHSTPEYRADAQYAVDFAHLMPILAAAGAHWHGFAGRLASGADRSHGVVYPPCNPQQPQPALHAWLRSTMRNTGKPIIASDIIERIPAAMQAAYQTA</sequence>
<dbReference type="GO" id="GO:0005524">
    <property type="term" value="F:ATP binding"/>
    <property type="evidence" value="ECO:0007669"/>
    <property type="project" value="UniProtKB-KW"/>
</dbReference>
<comment type="similarity">
    <text evidence="2">In the N-terminal section; belongs to the NnrE/AIBP family.</text>
</comment>
<evidence type="ECO:0000313" key="16">
    <source>
        <dbReference type="Proteomes" id="UP000619536"/>
    </source>
</evidence>
<evidence type="ECO:0000256" key="10">
    <source>
        <dbReference type="ARBA" id="ARBA00048238"/>
    </source>
</evidence>
<comment type="function">
    <text evidence="12">Catalyzes the dehydration of the S-form of NAD(P)HX at the expense of ADP, which is converted to AMP. Together with NAD(P)HX epimerase, which catalyzes the epimerization of the S- and R-forms, the enzyme allows the repair of both epimers of NAD(P)HX, a damaged form of NAD(P)H that is a result of enzymatic or heat-dependent hydration.</text>
</comment>
<dbReference type="HAMAP" id="MF_01965">
    <property type="entry name" value="NADHX_dehydratase"/>
    <property type="match status" value="1"/>
</dbReference>
<comment type="cofactor">
    <cofactor evidence="1">
        <name>K(+)</name>
        <dbReference type="ChEBI" id="CHEBI:29103"/>
    </cofactor>
</comment>
<proteinExistence type="inferred from homology"/>
<comment type="function">
    <text evidence="9">Bifunctional enzyme that catalyzes the epimerization of the S- and R-forms of NAD(P)HX and the dehydration of the S-form of NAD(P)HX at the expense of ADP, which is converted to AMP. This allows the repair of both epimers of NAD(P)HX, a damaged form of NAD(P)H that is a result of enzymatic or heat-dependent hydration.</text>
</comment>
<dbReference type="Pfam" id="PF01256">
    <property type="entry name" value="Carb_kinase"/>
    <property type="match status" value="2"/>
</dbReference>
<dbReference type="PANTHER" id="PTHR12592">
    <property type="entry name" value="ATP-DEPENDENT (S)-NAD(P)H-HYDRATE DEHYDRATASE FAMILY MEMBER"/>
    <property type="match status" value="1"/>
</dbReference>
<dbReference type="PROSITE" id="PS51383">
    <property type="entry name" value="YJEF_C_3"/>
    <property type="match status" value="1"/>
</dbReference>
<dbReference type="InterPro" id="IPR004443">
    <property type="entry name" value="YjeF_N_dom"/>
</dbReference>
<dbReference type="SUPFAM" id="SSF53613">
    <property type="entry name" value="Ribokinase-like"/>
    <property type="match status" value="1"/>
</dbReference>
<evidence type="ECO:0000256" key="4">
    <source>
        <dbReference type="ARBA" id="ARBA00022741"/>
    </source>
</evidence>
<protein>
    <recommendedName>
        <fullName evidence="12">ADP-dependent (S)-NAD(P)H-hydrate dehydratase</fullName>
        <ecNumber evidence="12">4.2.1.136</ecNumber>
    </recommendedName>
    <alternativeName>
        <fullName evidence="12">ADP-dependent NAD(P)HX dehydratase</fullName>
    </alternativeName>
</protein>
<dbReference type="RefSeq" id="WP_188354379.1">
    <property type="nucleotide sequence ID" value="NZ_BMDH01000001.1"/>
</dbReference>
<evidence type="ECO:0000313" key="15">
    <source>
        <dbReference type="EMBL" id="GGI12608.1"/>
    </source>
</evidence>
<keyword evidence="16" id="KW-1185">Reference proteome</keyword>
<dbReference type="GO" id="GO:0110051">
    <property type="term" value="P:metabolite repair"/>
    <property type="evidence" value="ECO:0007669"/>
    <property type="project" value="TreeGrafter"/>
</dbReference>
<dbReference type="InterPro" id="IPR029056">
    <property type="entry name" value="Ribokinase-like"/>
</dbReference>
<evidence type="ECO:0000256" key="9">
    <source>
        <dbReference type="ARBA" id="ARBA00025153"/>
    </source>
</evidence>
<dbReference type="Gene3D" id="3.40.50.10260">
    <property type="entry name" value="YjeF N-terminal domain"/>
    <property type="match status" value="1"/>
</dbReference>
<dbReference type="Proteomes" id="UP000619536">
    <property type="component" value="Unassembled WGS sequence"/>
</dbReference>
<evidence type="ECO:0000256" key="12">
    <source>
        <dbReference type="HAMAP-Rule" id="MF_01965"/>
    </source>
</evidence>
<evidence type="ECO:0000256" key="8">
    <source>
        <dbReference type="ARBA" id="ARBA00023239"/>
    </source>
</evidence>
<feature type="domain" description="YjeF C-terminal" evidence="13">
    <location>
        <begin position="271"/>
        <end position="639"/>
    </location>
</feature>
<dbReference type="CDD" id="cd01171">
    <property type="entry name" value="YXKO-related"/>
    <property type="match status" value="1"/>
</dbReference>
<keyword evidence="8 12" id="KW-0456">Lyase</keyword>
<evidence type="ECO:0000259" key="14">
    <source>
        <dbReference type="PROSITE" id="PS51385"/>
    </source>
</evidence>
<dbReference type="InterPro" id="IPR000631">
    <property type="entry name" value="CARKD"/>
</dbReference>
<gene>
    <name evidence="12" type="primary">nnrD</name>
    <name evidence="15" type="ORF">GCM10007377_01810</name>
</gene>
<dbReference type="InterPro" id="IPR036652">
    <property type="entry name" value="YjeF_N_dom_sf"/>
</dbReference>
<dbReference type="GO" id="GO:0052855">
    <property type="term" value="F:ADP-dependent NAD(P)H-hydrate dehydratase activity"/>
    <property type="evidence" value="ECO:0007669"/>
    <property type="project" value="UniProtKB-UniRule"/>
</dbReference>
<keyword evidence="6 12" id="KW-0521">NADP</keyword>
<dbReference type="Gene3D" id="3.40.1190.20">
    <property type="match status" value="1"/>
</dbReference>
<evidence type="ECO:0000256" key="3">
    <source>
        <dbReference type="ARBA" id="ARBA00009524"/>
    </source>
</evidence>
<feature type="binding site" evidence="12">
    <location>
        <position position="528"/>
    </location>
    <ligand>
        <name>(6S)-NADPHX</name>
        <dbReference type="ChEBI" id="CHEBI:64076"/>
    </ligand>
</feature>
<evidence type="ECO:0000256" key="7">
    <source>
        <dbReference type="ARBA" id="ARBA00023027"/>
    </source>
</evidence>
<dbReference type="SUPFAM" id="SSF64153">
    <property type="entry name" value="YjeF N-terminal domain-like"/>
    <property type="match status" value="1"/>
</dbReference>